<proteinExistence type="predicted"/>
<evidence type="ECO:0000256" key="2">
    <source>
        <dbReference type="ARBA" id="ARBA00022692"/>
    </source>
</evidence>
<gene>
    <name evidence="6" type="ORF">BD289DRAFT_355106</name>
</gene>
<keyword evidence="4 5" id="KW-0472">Membrane</keyword>
<dbReference type="InterPro" id="IPR045863">
    <property type="entry name" value="CorA_TM1_TM2"/>
</dbReference>
<keyword evidence="3 5" id="KW-1133">Transmembrane helix</keyword>
<keyword evidence="2 5" id="KW-0812">Transmembrane</keyword>
<evidence type="ECO:0000256" key="1">
    <source>
        <dbReference type="ARBA" id="ARBA00004141"/>
    </source>
</evidence>
<dbReference type="AlphaFoldDB" id="A0A2T3A2H2"/>
<evidence type="ECO:0000313" key="6">
    <source>
        <dbReference type="EMBL" id="PSR81664.1"/>
    </source>
</evidence>
<evidence type="ECO:0000256" key="5">
    <source>
        <dbReference type="SAM" id="Phobius"/>
    </source>
</evidence>
<evidence type="ECO:0000256" key="4">
    <source>
        <dbReference type="ARBA" id="ARBA00023136"/>
    </source>
</evidence>
<organism evidence="6 7">
    <name type="scientific">Coniella lustricola</name>
    <dbReference type="NCBI Taxonomy" id="2025994"/>
    <lineage>
        <taxon>Eukaryota</taxon>
        <taxon>Fungi</taxon>
        <taxon>Dikarya</taxon>
        <taxon>Ascomycota</taxon>
        <taxon>Pezizomycotina</taxon>
        <taxon>Sordariomycetes</taxon>
        <taxon>Sordariomycetidae</taxon>
        <taxon>Diaporthales</taxon>
        <taxon>Schizoparmaceae</taxon>
        <taxon>Coniella</taxon>
    </lineage>
</organism>
<sequence>RQVICQRRPNARSTPDTDLDGLHLTGADYAAMDLHPATLQYVRRRAVESMFWDRHHRKLSIILSFPTDPRAPYDFLSMTYSIADRTTTVLIRQSFTPAPAPGLDQHEYDSRMQACKSHWAHPLVIPVMLLQVQFAMTERAVAETKREVIAVERDVSNMAGFDAIDEQARLRELEQQRQASAANNPPKSTELMKNAHEVLKKSIRLLNTLEWFERTIQILLAAGDELDDVRQNSDNNYYPGHNVTHSTATAASASASASVSSPPPNSFLRARIVDDPLAGHWHEIRQYLEGLLQLCQSLKTDRDILEMRCKALVDIIYSKIAQEDNSLNARMAVASSRDSSSMKALAIITAVFLPGEFVSSLFGMGIFDWQANEDDGSSGDTTDAVVGYDFWWYWAITVPLTIIILVLWRAWWVGQDRYFRKHLSKDLSEERYWTDDRQPRELETSFIYDFLYMSVRKGETSTELEPLSSL</sequence>
<dbReference type="InParanoid" id="A0A2T3A2H2"/>
<feature type="non-terminal residue" evidence="6">
    <location>
        <position position="1"/>
    </location>
</feature>
<dbReference type="SUPFAM" id="SSF144083">
    <property type="entry name" value="Magnesium transport protein CorA, transmembrane region"/>
    <property type="match status" value="1"/>
</dbReference>
<dbReference type="STRING" id="2025994.A0A2T3A2H2"/>
<evidence type="ECO:0000256" key="3">
    <source>
        <dbReference type="ARBA" id="ARBA00022989"/>
    </source>
</evidence>
<evidence type="ECO:0000313" key="7">
    <source>
        <dbReference type="Proteomes" id="UP000241462"/>
    </source>
</evidence>
<feature type="non-terminal residue" evidence="6">
    <location>
        <position position="470"/>
    </location>
</feature>
<keyword evidence="7" id="KW-1185">Reference proteome</keyword>
<feature type="transmembrane region" description="Helical" evidence="5">
    <location>
        <begin position="344"/>
        <end position="367"/>
    </location>
</feature>
<dbReference type="Proteomes" id="UP000241462">
    <property type="component" value="Unassembled WGS sequence"/>
</dbReference>
<comment type="subcellular location">
    <subcellularLocation>
        <location evidence="1">Membrane</location>
        <topology evidence="1">Multi-pass membrane protein</topology>
    </subcellularLocation>
</comment>
<name>A0A2T3A2H2_9PEZI</name>
<protein>
    <submittedName>
        <fullName evidence="6">Uncharacterized protein</fullName>
    </submittedName>
</protein>
<feature type="transmembrane region" description="Helical" evidence="5">
    <location>
        <begin position="391"/>
        <end position="412"/>
    </location>
</feature>
<dbReference type="EMBL" id="KZ678497">
    <property type="protein sequence ID" value="PSR81664.1"/>
    <property type="molecule type" value="Genomic_DNA"/>
</dbReference>
<accession>A0A2T3A2H2</accession>
<dbReference type="GO" id="GO:0016020">
    <property type="term" value="C:membrane"/>
    <property type="evidence" value="ECO:0007669"/>
    <property type="project" value="UniProtKB-SubCell"/>
</dbReference>
<dbReference type="Gene3D" id="1.20.58.340">
    <property type="entry name" value="Magnesium transport protein CorA, transmembrane region"/>
    <property type="match status" value="1"/>
</dbReference>
<reference evidence="6 7" key="1">
    <citation type="journal article" date="2018" name="Mycol. Prog.">
        <title>Coniella lustricola, a new species from submerged detritus.</title>
        <authorList>
            <person name="Raudabaugh D.B."/>
            <person name="Iturriaga T."/>
            <person name="Carver A."/>
            <person name="Mondo S."/>
            <person name="Pangilinan J."/>
            <person name="Lipzen A."/>
            <person name="He G."/>
            <person name="Amirebrahimi M."/>
            <person name="Grigoriev I.V."/>
            <person name="Miller A.N."/>
        </authorList>
    </citation>
    <scope>NUCLEOTIDE SEQUENCE [LARGE SCALE GENOMIC DNA]</scope>
    <source>
        <strain evidence="6 7">B22-T-1</strain>
    </source>
</reference>
<dbReference type="OrthoDB" id="1577640at2759"/>